<protein>
    <submittedName>
        <fullName evidence="1">Uncharacterized protein</fullName>
    </submittedName>
</protein>
<gene>
    <name evidence="1" type="ORF">Anas_07471</name>
</gene>
<dbReference type="EMBL" id="SEYY01023663">
    <property type="protein sequence ID" value="KAB7494706.1"/>
    <property type="molecule type" value="Genomic_DNA"/>
</dbReference>
<dbReference type="Proteomes" id="UP000326759">
    <property type="component" value="Unassembled WGS sequence"/>
</dbReference>
<reference evidence="1 2" key="1">
    <citation type="journal article" date="2019" name="PLoS Biol.">
        <title>Sex chromosomes control vertical transmission of feminizing Wolbachia symbionts in an isopod.</title>
        <authorList>
            <person name="Becking T."/>
            <person name="Chebbi M.A."/>
            <person name="Giraud I."/>
            <person name="Moumen B."/>
            <person name="Laverre T."/>
            <person name="Caubet Y."/>
            <person name="Peccoud J."/>
            <person name="Gilbert C."/>
            <person name="Cordaux R."/>
        </authorList>
    </citation>
    <scope>NUCLEOTIDE SEQUENCE [LARGE SCALE GENOMIC DNA]</scope>
    <source>
        <strain evidence="1">ANa2</strain>
        <tissue evidence="1">Whole body excluding digestive tract and cuticle</tissue>
    </source>
</reference>
<organism evidence="1 2">
    <name type="scientific">Armadillidium nasatum</name>
    <dbReference type="NCBI Taxonomy" id="96803"/>
    <lineage>
        <taxon>Eukaryota</taxon>
        <taxon>Metazoa</taxon>
        <taxon>Ecdysozoa</taxon>
        <taxon>Arthropoda</taxon>
        <taxon>Crustacea</taxon>
        <taxon>Multicrustacea</taxon>
        <taxon>Malacostraca</taxon>
        <taxon>Eumalacostraca</taxon>
        <taxon>Peracarida</taxon>
        <taxon>Isopoda</taxon>
        <taxon>Oniscidea</taxon>
        <taxon>Crinocheta</taxon>
        <taxon>Armadillidiidae</taxon>
        <taxon>Armadillidium</taxon>
    </lineage>
</organism>
<keyword evidence="2" id="KW-1185">Reference proteome</keyword>
<feature type="non-terminal residue" evidence="1">
    <location>
        <position position="1"/>
    </location>
</feature>
<dbReference type="AlphaFoldDB" id="A0A5N5SL41"/>
<sequence>AEDDVSVERAEAKDLLTIGSMDAVYYDSLAIAVETFESELSKLQHSGFKLLEGTPNHELGSPMRSKHLRQVVKQICALLGELETVGISKAVECLIGTCRIIQKSQGVLDGEDDIPGQTGFLSTGSHDSAQPAEELKMKLMEALNYLGLELNNFLHMYMGAFRVDFIIDKNGDGND</sequence>
<name>A0A5N5SL41_9CRUS</name>
<accession>A0A5N5SL41</accession>
<feature type="non-terminal residue" evidence="1">
    <location>
        <position position="175"/>
    </location>
</feature>
<evidence type="ECO:0000313" key="2">
    <source>
        <dbReference type="Proteomes" id="UP000326759"/>
    </source>
</evidence>
<evidence type="ECO:0000313" key="1">
    <source>
        <dbReference type="EMBL" id="KAB7494706.1"/>
    </source>
</evidence>
<comment type="caution">
    <text evidence="1">The sequence shown here is derived from an EMBL/GenBank/DDBJ whole genome shotgun (WGS) entry which is preliminary data.</text>
</comment>
<proteinExistence type="predicted"/>
<dbReference type="OrthoDB" id="67688at2759"/>